<proteinExistence type="predicted"/>
<comment type="caution">
    <text evidence="2">The sequence shown here is derived from an EMBL/GenBank/DDBJ whole genome shotgun (WGS) entry which is preliminary data.</text>
</comment>
<reference evidence="2 3" key="1">
    <citation type="submission" date="2022-02" db="EMBL/GenBank/DDBJ databases">
        <title>Genome of Erysipelotrichaceae sp. nov. NSJ-176 isolated from human feces.</title>
        <authorList>
            <person name="Abdugheni R."/>
        </authorList>
    </citation>
    <scope>NUCLEOTIDE SEQUENCE [LARGE SCALE GENOMIC DNA]</scope>
    <source>
        <strain evidence="2 3">NSJ-176</strain>
    </source>
</reference>
<evidence type="ECO:0008006" key="4">
    <source>
        <dbReference type="Google" id="ProtNLM"/>
    </source>
</evidence>
<evidence type="ECO:0000313" key="3">
    <source>
        <dbReference type="Proteomes" id="UP001202402"/>
    </source>
</evidence>
<dbReference type="RefSeq" id="WP_117452758.1">
    <property type="nucleotide sequence ID" value="NZ_JAKVPQ010000004.1"/>
</dbReference>
<keyword evidence="1" id="KW-0812">Transmembrane</keyword>
<dbReference type="Proteomes" id="UP001202402">
    <property type="component" value="Unassembled WGS sequence"/>
</dbReference>
<keyword evidence="3" id="KW-1185">Reference proteome</keyword>
<gene>
    <name evidence="2" type="ORF">LQE99_06990</name>
</gene>
<protein>
    <recommendedName>
        <fullName evidence="4">YcxB-like protein domain-containing protein</fullName>
    </recommendedName>
</protein>
<accession>A0ABS9R5E1</accession>
<evidence type="ECO:0000313" key="2">
    <source>
        <dbReference type="EMBL" id="MCH4284875.1"/>
    </source>
</evidence>
<keyword evidence="1" id="KW-0472">Membrane</keyword>
<keyword evidence="1" id="KW-1133">Transmembrane helix</keyword>
<organism evidence="2 3">
    <name type="scientific">Amedibacillus hominis</name>
    <dbReference type="NCBI Taxonomy" id="2897776"/>
    <lineage>
        <taxon>Bacteria</taxon>
        <taxon>Bacillati</taxon>
        <taxon>Bacillota</taxon>
        <taxon>Erysipelotrichia</taxon>
        <taxon>Erysipelotrichales</taxon>
        <taxon>Erysipelotrichaceae</taxon>
        <taxon>Amedibacillus</taxon>
    </lineage>
</organism>
<dbReference type="EMBL" id="JAKVPQ010000004">
    <property type="protein sequence ID" value="MCH4284875.1"/>
    <property type="molecule type" value="Genomic_DNA"/>
</dbReference>
<sequence length="152" mass="17734">MNVKSKVLKIRNLPCDGKKLDTISSKPYGFICVLLIAGIILLCSNYYLVGCVITIFSAYYLFFVKNIKLVEFFDRYALFYMNNGKDECFVLFWEDVDHWEFSKCKNDLDSLTITLKNHQSVSIKCVSRKKIEKYLTECTTQKDTCQIHKQHA</sequence>
<name>A0ABS9R5E1_9FIRM</name>
<evidence type="ECO:0000256" key="1">
    <source>
        <dbReference type="SAM" id="Phobius"/>
    </source>
</evidence>
<feature type="transmembrane region" description="Helical" evidence="1">
    <location>
        <begin position="28"/>
        <end position="61"/>
    </location>
</feature>